<keyword evidence="1" id="KW-0547">Nucleotide-binding</keyword>
<feature type="compositionally biased region" description="Low complexity" evidence="5">
    <location>
        <begin position="149"/>
        <end position="158"/>
    </location>
</feature>
<dbReference type="InterPro" id="IPR050534">
    <property type="entry name" value="Coronavir_polyprotein_1ab"/>
</dbReference>
<proteinExistence type="predicted"/>
<dbReference type="Pfam" id="PF13087">
    <property type="entry name" value="AAA_12"/>
    <property type="match status" value="1"/>
</dbReference>
<accession>A0AAN6PW36</accession>
<organism evidence="7 8">
    <name type="scientific">Parathielavia hyrcaniae</name>
    <dbReference type="NCBI Taxonomy" id="113614"/>
    <lineage>
        <taxon>Eukaryota</taxon>
        <taxon>Fungi</taxon>
        <taxon>Dikarya</taxon>
        <taxon>Ascomycota</taxon>
        <taxon>Pezizomycotina</taxon>
        <taxon>Sordariomycetes</taxon>
        <taxon>Sordariomycetidae</taxon>
        <taxon>Sordariales</taxon>
        <taxon>Chaetomiaceae</taxon>
        <taxon>Parathielavia</taxon>
    </lineage>
</organism>
<evidence type="ECO:0000259" key="6">
    <source>
        <dbReference type="Pfam" id="PF13087"/>
    </source>
</evidence>
<keyword evidence="8" id="KW-1185">Reference proteome</keyword>
<dbReference type="InterPro" id="IPR027417">
    <property type="entry name" value="P-loop_NTPase"/>
</dbReference>
<dbReference type="Proteomes" id="UP001305647">
    <property type="component" value="Unassembled WGS sequence"/>
</dbReference>
<feature type="region of interest" description="Disordered" evidence="5">
    <location>
        <begin position="141"/>
        <end position="160"/>
    </location>
</feature>
<dbReference type="AlphaFoldDB" id="A0AAN6PW36"/>
<evidence type="ECO:0000256" key="4">
    <source>
        <dbReference type="ARBA" id="ARBA00022840"/>
    </source>
</evidence>
<dbReference type="InterPro" id="IPR047187">
    <property type="entry name" value="SF1_C_Upf1"/>
</dbReference>
<sequence>MEENKSAEGFRPACSFNDDNSHVTVLTQSVVQDILCVHQAAEAIEARLPGDGEVSLRFRDEDGVGAERANDDSWSCAIIEHPASINEIAVNHPVGDYELVLSGAALGGTKFRPKAFTTRGAADNEKRRILLGSWNRLACTSRTPPRPTLSPSSLAPRRGPSKMTVWHCIALHRAVMRYKGFYDWMTGSGPSLRRLPSKNLFAVQHKAYADELLAELLPADRDRFRRYMSDRPLGIGIIAAAAGFGKTTVLATAGLSMEASLGSILVSGPTDVVVDNIARRLDRTSKEVCGRLNAGKTAGDRARHRMVVRGYNMRREVEAFINLWENPGYTPTGRKSKDPWQLYLASTERVSTPSTPTTRRPGTSSEIAVHQDIDTLMKCGKCPIPALAREVILLADFLCTIPAHMGNDGDYQQCMHRADIGCVWGNCLLPCIFGGDHRQLPPAVLSGAEKDADGNLRNRFADDGKISVMFALMASGLPVFRLLTQLRMADGLFDWVAKEFYSEVDFTYSTKCAVNLPKFQAGHHLERLVQTRYPGSVAPRPPGKLLPVFVLCNNAPVFLDGRTGSKKSPQQVKVAIDLAHDLLGMGVKPGQITIISPYAANVDLVRRLLRNDPRYSALKAMGKPATVDSFQGQENDIIIVVMGTRFSHPGPGFNTDQFRLNVPLTRQRRGLAVVGDVDIRGTAGKGRGQGKKGGETPFHVITPTGEKKWVTAPLLQRIYRAFTENRRVVRVDEWISGPRSGQTGEARMSWLTRRFFVV</sequence>
<dbReference type="CDD" id="cd18808">
    <property type="entry name" value="SF1_C_Upf1"/>
    <property type="match status" value="1"/>
</dbReference>
<feature type="domain" description="DNA2/NAM7 helicase-like C-terminal" evidence="6">
    <location>
        <begin position="467"/>
        <end position="677"/>
    </location>
</feature>
<keyword evidence="3" id="KW-0347">Helicase</keyword>
<dbReference type="InterPro" id="IPR041679">
    <property type="entry name" value="DNA2/NAM7-like_C"/>
</dbReference>
<evidence type="ECO:0000256" key="2">
    <source>
        <dbReference type="ARBA" id="ARBA00022801"/>
    </source>
</evidence>
<name>A0AAN6PW36_9PEZI</name>
<keyword evidence="4" id="KW-0067">ATP-binding</keyword>
<evidence type="ECO:0000256" key="3">
    <source>
        <dbReference type="ARBA" id="ARBA00022806"/>
    </source>
</evidence>
<dbReference type="PANTHER" id="PTHR43788">
    <property type="entry name" value="DNA2/NAM7 HELICASE FAMILY MEMBER"/>
    <property type="match status" value="1"/>
</dbReference>
<protein>
    <recommendedName>
        <fullName evidence="6">DNA2/NAM7 helicase-like C-terminal domain-containing protein</fullName>
    </recommendedName>
</protein>
<evidence type="ECO:0000256" key="1">
    <source>
        <dbReference type="ARBA" id="ARBA00022741"/>
    </source>
</evidence>
<gene>
    <name evidence="7" type="ORF">N658DRAFT_561957</name>
</gene>
<dbReference type="GO" id="GO:0043139">
    <property type="term" value="F:5'-3' DNA helicase activity"/>
    <property type="evidence" value="ECO:0007669"/>
    <property type="project" value="TreeGrafter"/>
</dbReference>
<evidence type="ECO:0000313" key="7">
    <source>
        <dbReference type="EMBL" id="KAK4097145.1"/>
    </source>
</evidence>
<comment type="caution">
    <text evidence="7">The sequence shown here is derived from an EMBL/GenBank/DDBJ whole genome shotgun (WGS) entry which is preliminary data.</text>
</comment>
<reference evidence="7" key="1">
    <citation type="journal article" date="2023" name="Mol. Phylogenet. Evol.">
        <title>Genome-scale phylogeny and comparative genomics of the fungal order Sordariales.</title>
        <authorList>
            <person name="Hensen N."/>
            <person name="Bonometti L."/>
            <person name="Westerberg I."/>
            <person name="Brannstrom I.O."/>
            <person name="Guillou S."/>
            <person name="Cros-Aarteil S."/>
            <person name="Calhoun S."/>
            <person name="Haridas S."/>
            <person name="Kuo A."/>
            <person name="Mondo S."/>
            <person name="Pangilinan J."/>
            <person name="Riley R."/>
            <person name="LaButti K."/>
            <person name="Andreopoulos B."/>
            <person name="Lipzen A."/>
            <person name="Chen C."/>
            <person name="Yan M."/>
            <person name="Daum C."/>
            <person name="Ng V."/>
            <person name="Clum A."/>
            <person name="Steindorff A."/>
            <person name="Ohm R.A."/>
            <person name="Martin F."/>
            <person name="Silar P."/>
            <person name="Natvig D.O."/>
            <person name="Lalanne C."/>
            <person name="Gautier V."/>
            <person name="Ament-Velasquez S.L."/>
            <person name="Kruys A."/>
            <person name="Hutchinson M.I."/>
            <person name="Powell A.J."/>
            <person name="Barry K."/>
            <person name="Miller A.N."/>
            <person name="Grigoriev I.V."/>
            <person name="Debuchy R."/>
            <person name="Gladieux P."/>
            <person name="Hiltunen Thoren M."/>
            <person name="Johannesson H."/>
        </authorList>
    </citation>
    <scope>NUCLEOTIDE SEQUENCE</scope>
    <source>
        <strain evidence="7">CBS 757.83</strain>
    </source>
</reference>
<reference evidence="7" key="2">
    <citation type="submission" date="2023-05" db="EMBL/GenBank/DDBJ databases">
        <authorList>
            <consortium name="Lawrence Berkeley National Laboratory"/>
            <person name="Steindorff A."/>
            <person name="Hensen N."/>
            <person name="Bonometti L."/>
            <person name="Westerberg I."/>
            <person name="Brannstrom I.O."/>
            <person name="Guillou S."/>
            <person name="Cros-Aarteil S."/>
            <person name="Calhoun S."/>
            <person name="Haridas S."/>
            <person name="Kuo A."/>
            <person name="Mondo S."/>
            <person name="Pangilinan J."/>
            <person name="Riley R."/>
            <person name="Labutti K."/>
            <person name="Andreopoulos B."/>
            <person name="Lipzen A."/>
            <person name="Chen C."/>
            <person name="Yanf M."/>
            <person name="Daum C."/>
            <person name="Ng V."/>
            <person name="Clum A."/>
            <person name="Ohm R."/>
            <person name="Martin F."/>
            <person name="Silar P."/>
            <person name="Natvig D."/>
            <person name="Lalanne C."/>
            <person name="Gautier V."/>
            <person name="Ament-Velasquez S.L."/>
            <person name="Kruys A."/>
            <person name="Hutchinson M.I."/>
            <person name="Powell A.J."/>
            <person name="Barry K."/>
            <person name="Miller A.N."/>
            <person name="Grigoriev I.V."/>
            <person name="Debuchy R."/>
            <person name="Gladieux P."/>
            <person name="Thoren M.H."/>
            <person name="Johannesson H."/>
        </authorList>
    </citation>
    <scope>NUCLEOTIDE SEQUENCE</scope>
    <source>
        <strain evidence="7">CBS 757.83</strain>
    </source>
</reference>
<dbReference type="GO" id="GO:0005524">
    <property type="term" value="F:ATP binding"/>
    <property type="evidence" value="ECO:0007669"/>
    <property type="project" value="UniProtKB-KW"/>
</dbReference>
<dbReference type="SUPFAM" id="SSF52540">
    <property type="entry name" value="P-loop containing nucleoside triphosphate hydrolases"/>
    <property type="match status" value="1"/>
</dbReference>
<dbReference type="GO" id="GO:0016787">
    <property type="term" value="F:hydrolase activity"/>
    <property type="evidence" value="ECO:0007669"/>
    <property type="project" value="UniProtKB-KW"/>
</dbReference>
<keyword evidence="2" id="KW-0378">Hydrolase</keyword>
<dbReference type="PANTHER" id="PTHR43788:SF8">
    <property type="entry name" value="DNA-BINDING PROTEIN SMUBP-2"/>
    <property type="match status" value="1"/>
</dbReference>
<dbReference type="Gene3D" id="3.40.50.300">
    <property type="entry name" value="P-loop containing nucleotide triphosphate hydrolases"/>
    <property type="match status" value="2"/>
</dbReference>
<dbReference type="EMBL" id="MU863683">
    <property type="protein sequence ID" value="KAK4097145.1"/>
    <property type="molecule type" value="Genomic_DNA"/>
</dbReference>
<evidence type="ECO:0000256" key="5">
    <source>
        <dbReference type="SAM" id="MobiDB-lite"/>
    </source>
</evidence>
<evidence type="ECO:0000313" key="8">
    <source>
        <dbReference type="Proteomes" id="UP001305647"/>
    </source>
</evidence>